<dbReference type="InterPro" id="IPR017850">
    <property type="entry name" value="Alkaline_phosphatase_core_sf"/>
</dbReference>
<dbReference type="PANTHER" id="PTHR23072">
    <property type="entry name" value="PHOSPHATIDYLINOSITOL GLYCAN-RELATED"/>
    <property type="match status" value="1"/>
</dbReference>
<dbReference type="GO" id="GO:0006506">
    <property type="term" value="P:GPI anchor biosynthetic process"/>
    <property type="evidence" value="ECO:0007669"/>
    <property type="project" value="UniProtKB-UniPathway"/>
</dbReference>
<dbReference type="Proteomes" id="UP000271241">
    <property type="component" value="Unassembled WGS sequence"/>
</dbReference>
<dbReference type="Gene3D" id="3.40.720.10">
    <property type="entry name" value="Alkaline Phosphatase, subunit A"/>
    <property type="match status" value="1"/>
</dbReference>
<dbReference type="UniPathway" id="UPA00196"/>
<feature type="non-terminal residue" evidence="2">
    <location>
        <position position="1"/>
    </location>
</feature>
<dbReference type="Pfam" id="PF01663">
    <property type="entry name" value="Phosphodiest"/>
    <property type="match status" value="1"/>
</dbReference>
<dbReference type="PANTHER" id="PTHR23072:SF0">
    <property type="entry name" value="GPI ETHANOLAMINE PHOSPHATE TRANSFERASE 2"/>
    <property type="match status" value="1"/>
</dbReference>
<reference evidence="3" key="1">
    <citation type="journal article" date="2018" name="Nat. Microbiol.">
        <title>Leveraging single-cell genomics to expand the fungal tree of life.</title>
        <authorList>
            <person name="Ahrendt S.R."/>
            <person name="Quandt C.A."/>
            <person name="Ciobanu D."/>
            <person name="Clum A."/>
            <person name="Salamov A."/>
            <person name="Andreopoulos B."/>
            <person name="Cheng J.F."/>
            <person name="Woyke T."/>
            <person name="Pelin A."/>
            <person name="Henrissat B."/>
            <person name="Reynolds N.K."/>
            <person name="Benny G.L."/>
            <person name="Smith M.E."/>
            <person name="James T.Y."/>
            <person name="Grigoriev I.V."/>
        </authorList>
    </citation>
    <scope>NUCLEOTIDE SEQUENCE [LARGE SCALE GENOMIC DNA]</scope>
    <source>
        <strain evidence="3">RSA 1356</strain>
    </source>
</reference>
<dbReference type="STRING" id="78915.A0A4P9XQR3"/>
<accession>A0A4P9XQR3</accession>
<keyword evidence="3" id="KW-1185">Reference proteome</keyword>
<dbReference type="SUPFAM" id="SSF53649">
    <property type="entry name" value="Alkaline phosphatase-like"/>
    <property type="match status" value="1"/>
</dbReference>
<dbReference type="GO" id="GO:0005789">
    <property type="term" value="C:endoplasmic reticulum membrane"/>
    <property type="evidence" value="ECO:0007669"/>
    <property type="project" value="UniProtKB-SubCell"/>
</dbReference>
<organism evidence="2 3">
    <name type="scientific">Thamnocephalis sphaerospora</name>
    <dbReference type="NCBI Taxonomy" id="78915"/>
    <lineage>
        <taxon>Eukaryota</taxon>
        <taxon>Fungi</taxon>
        <taxon>Fungi incertae sedis</taxon>
        <taxon>Zoopagomycota</taxon>
        <taxon>Zoopagomycotina</taxon>
        <taxon>Zoopagomycetes</taxon>
        <taxon>Zoopagales</taxon>
        <taxon>Sigmoideomycetaceae</taxon>
        <taxon>Thamnocephalis</taxon>
    </lineage>
</organism>
<proteinExistence type="inferred from homology"/>
<dbReference type="EMBL" id="KZ992691">
    <property type="protein sequence ID" value="RKP07640.1"/>
    <property type="molecule type" value="Genomic_DNA"/>
</dbReference>
<keyword evidence="1" id="KW-0256">Endoplasmic reticulum</keyword>
<keyword evidence="1" id="KW-0337">GPI-anchor biosynthesis</keyword>
<comment type="function">
    <text evidence="1">Ethanolamine phosphate transferase involved in glycosylphosphatidylinositol-anchor biosynthesis. Transfers ethanolamine phosphate to the GPI second mannose.</text>
</comment>
<evidence type="ECO:0000313" key="2">
    <source>
        <dbReference type="EMBL" id="RKP07640.1"/>
    </source>
</evidence>
<comment type="similarity">
    <text evidence="1">Belongs to the PIGG/PIGN/PIGO family. PIGG subfamily.</text>
</comment>
<keyword evidence="1" id="KW-0808">Transferase</keyword>
<evidence type="ECO:0000313" key="3">
    <source>
        <dbReference type="Proteomes" id="UP000271241"/>
    </source>
</evidence>
<name>A0A4P9XQR3_9FUNG</name>
<comment type="subcellular location">
    <subcellularLocation>
        <location evidence="1">Endoplasmic reticulum membrane</location>
        <topology evidence="1">Multi-pass membrane protein</topology>
    </subcellularLocation>
</comment>
<evidence type="ECO:0000256" key="1">
    <source>
        <dbReference type="RuleBase" id="RU367106"/>
    </source>
</evidence>
<dbReference type="AlphaFoldDB" id="A0A4P9XQR3"/>
<dbReference type="InterPro" id="IPR039527">
    <property type="entry name" value="PIGG/GPI7"/>
</dbReference>
<sequence length="213" mass="23571">TCRLITEGHALPFVTLATAPTVTLPRLKALTTGAVPNFLDAILNLVESTDSKGGSAIEDNWLAQMRDRRGKRLTFFGDDTWLRLYADLFQRTDGTTSFFVADTVEVDYNVTRHVQPELAKNDWDVMILHYLGLDHIGHLAGPKSPLMLPKQREMDGVVRTIYEHTKKEDALRLAADPTARPTLIVLCGDHGMNEAICTEYIGNHGGSSHGEVS</sequence>
<feature type="non-terminal residue" evidence="2">
    <location>
        <position position="213"/>
    </location>
</feature>
<dbReference type="GO" id="GO:0051267">
    <property type="term" value="F:CP2 mannose-ethanolamine phosphotransferase activity"/>
    <property type="evidence" value="ECO:0007669"/>
    <property type="project" value="TreeGrafter"/>
</dbReference>
<gene>
    <name evidence="2" type="ORF">THASP1DRAFT_8028</name>
</gene>
<protein>
    <recommendedName>
        <fullName evidence="1">GPI ethanolamine phosphate transferase 2</fullName>
    </recommendedName>
</protein>
<comment type="pathway">
    <text evidence="1">Glycolipid biosynthesis; glycosylphosphatidylinositol-anchor biosynthesis.</text>
</comment>
<dbReference type="InterPro" id="IPR002591">
    <property type="entry name" value="Phosphodiest/P_Trfase"/>
</dbReference>
<dbReference type="OrthoDB" id="272139at2759"/>